<dbReference type="Proteomes" id="UP000251960">
    <property type="component" value="Chromosome 8"/>
</dbReference>
<evidence type="ECO:0000313" key="1">
    <source>
        <dbReference type="EMBL" id="PWZ12066.1"/>
    </source>
</evidence>
<organism evidence="1">
    <name type="scientific">Zea mays</name>
    <name type="common">Maize</name>
    <dbReference type="NCBI Taxonomy" id="4577"/>
    <lineage>
        <taxon>Eukaryota</taxon>
        <taxon>Viridiplantae</taxon>
        <taxon>Streptophyta</taxon>
        <taxon>Embryophyta</taxon>
        <taxon>Tracheophyta</taxon>
        <taxon>Spermatophyta</taxon>
        <taxon>Magnoliopsida</taxon>
        <taxon>Liliopsida</taxon>
        <taxon>Poales</taxon>
        <taxon>Poaceae</taxon>
        <taxon>PACMAD clade</taxon>
        <taxon>Panicoideae</taxon>
        <taxon>Andropogonodae</taxon>
        <taxon>Andropogoneae</taxon>
        <taxon>Tripsacinae</taxon>
        <taxon>Zea</taxon>
    </lineage>
</organism>
<dbReference type="AlphaFoldDB" id="A0A3L6DTN6"/>
<dbReference type="EMBL" id="NCVQ01000009">
    <property type="protein sequence ID" value="PWZ12066.1"/>
    <property type="molecule type" value="Genomic_DNA"/>
</dbReference>
<proteinExistence type="predicted"/>
<sequence length="20" mass="2262">MRSRGIYKEISLGVCFSLAM</sequence>
<reference evidence="1" key="1">
    <citation type="journal article" date="2018" name="Nat. Genet.">
        <title>Extensive intraspecific gene order and gene structural variations between Mo17 and other maize genomes.</title>
        <authorList>
            <person name="Sun S."/>
            <person name="Zhou Y."/>
            <person name="Chen J."/>
            <person name="Shi J."/>
            <person name="Zhao H."/>
            <person name="Zhao H."/>
            <person name="Song W."/>
            <person name="Zhang M."/>
            <person name="Cui Y."/>
            <person name="Dong X."/>
            <person name="Liu H."/>
            <person name="Ma X."/>
            <person name="Jiao Y."/>
            <person name="Wang B."/>
            <person name="Wei X."/>
            <person name="Stein J.C."/>
            <person name="Glaubitz J.C."/>
            <person name="Lu F."/>
            <person name="Yu G."/>
            <person name="Liang C."/>
            <person name="Fengler K."/>
            <person name="Li B."/>
            <person name="Rafalski A."/>
            <person name="Schnable P.S."/>
            <person name="Ware D.H."/>
            <person name="Buckler E.S."/>
            <person name="Lai J."/>
        </authorList>
    </citation>
    <scope>NUCLEOTIDE SEQUENCE [LARGE SCALE GENOMIC DNA]</scope>
    <source>
        <tissue evidence="1">Seedling</tissue>
    </source>
</reference>
<comment type="caution">
    <text evidence="1">The sequence shown here is derived from an EMBL/GenBank/DDBJ whole genome shotgun (WGS) entry which is preliminary data.</text>
</comment>
<protein>
    <submittedName>
        <fullName evidence="1">Uncharacterized protein</fullName>
    </submittedName>
</protein>
<name>A0A3L6DTN6_MAIZE</name>
<gene>
    <name evidence="1" type="ORF">Zm00014a_041245</name>
</gene>
<accession>A0A3L6DTN6</accession>